<protein>
    <submittedName>
        <fullName evidence="1">Uncharacterized protein</fullName>
    </submittedName>
</protein>
<name>A0A0A8ZM48_ARUDO</name>
<reference evidence="1" key="2">
    <citation type="journal article" date="2015" name="Data Brief">
        <title>Shoot transcriptome of the giant reed, Arundo donax.</title>
        <authorList>
            <person name="Barrero R.A."/>
            <person name="Guerrero F.D."/>
            <person name="Moolhuijzen P."/>
            <person name="Goolsby J.A."/>
            <person name="Tidwell J."/>
            <person name="Bellgard S.E."/>
            <person name="Bellgard M.I."/>
        </authorList>
    </citation>
    <scope>NUCLEOTIDE SEQUENCE</scope>
    <source>
        <tissue evidence="1">Shoot tissue taken approximately 20 cm above the soil surface</tissue>
    </source>
</reference>
<accession>A0A0A8ZM48</accession>
<organism evidence="1">
    <name type="scientific">Arundo donax</name>
    <name type="common">Giant reed</name>
    <name type="synonym">Donax arundinaceus</name>
    <dbReference type="NCBI Taxonomy" id="35708"/>
    <lineage>
        <taxon>Eukaryota</taxon>
        <taxon>Viridiplantae</taxon>
        <taxon>Streptophyta</taxon>
        <taxon>Embryophyta</taxon>
        <taxon>Tracheophyta</taxon>
        <taxon>Spermatophyta</taxon>
        <taxon>Magnoliopsida</taxon>
        <taxon>Liliopsida</taxon>
        <taxon>Poales</taxon>
        <taxon>Poaceae</taxon>
        <taxon>PACMAD clade</taxon>
        <taxon>Arundinoideae</taxon>
        <taxon>Arundineae</taxon>
        <taxon>Arundo</taxon>
    </lineage>
</organism>
<dbReference type="AlphaFoldDB" id="A0A0A8ZM48"/>
<reference evidence="1" key="1">
    <citation type="submission" date="2014-09" db="EMBL/GenBank/DDBJ databases">
        <authorList>
            <person name="Magalhaes I.L.F."/>
            <person name="Oliveira U."/>
            <person name="Santos F.R."/>
            <person name="Vidigal T.H.D.A."/>
            <person name="Brescovit A.D."/>
            <person name="Santos A.J."/>
        </authorList>
    </citation>
    <scope>NUCLEOTIDE SEQUENCE</scope>
    <source>
        <tissue evidence="1">Shoot tissue taken approximately 20 cm above the soil surface</tissue>
    </source>
</reference>
<dbReference type="EMBL" id="GBRH01258019">
    <property type="protein sequence ID" value="JAD39876.1"/>
    <property type="molecule type" value="Transcribed_RNA"/>
</dbReference>
<proteinExistence type="predicted"/>
<evidence type="ECO:0000313" key="1">
    <source>
        <dbReference type="EMBL" id="JAD39876.1"/>
    </source>
</evidence>
<sequence length="26" mass="2808">MLLPSNSTNFSFCIGGTGNKYQEGQN</sequence>